<proteinExistence type="predicted"/>
<keyword evidence="2" id="KW-1185">Reference proteome</keyword>
<dbReference type="Proteomes" id="UP000789920">
    <property type="component" value="Unassembled WGS sequence"/>
</dbReference>
<gene>
    <name evidence="1" type="ORF">RPERSI_LOCUS2387</name>
</gene>
<dbReference type="EMBL" id="CAJVQC010002588">
    <property type="protein sequence ID" value="CAG8513966.1"/>
    <property type="molecule type" value="Genomic_DNA"/>
</dbReference>
<organism evidence="1 2">
    <name type="scientific">Racocetra persica</name>
    <dbReference type="NCBI Taxonomy" id="160502"/>
    <lineage>
        <taxon>Eukaryota</taxon>
        <taxon>Fungi</taxon>
        <taxon>Fungi incertae sedis</taxon>
        <taxon>Mucoromycota</taxon>
        <taxon>Glomeromycotina</taxon>
        <taxon>Glomeromycetes</taxon>
        <taxon>Diversisporales</taxon>
        <taxon>Gigasporaceae</taxon>
        <taxon>Racocetra</taxon>
    </lineage>
</organism>
<comment type="caution">
    <text evidence="1">The sequence shown here is derived from an EMBL/GenBank/DDBJ whole genome shotgun (WGS) entry which is preliminary data.</text>
</comment>
<evidence type="ECO:0000313" key="2">
    <source>
        <dbReference type="Proteomes" id="UP000789920"/>
    </source>
</evidence>
<sequence>MTLKIIGFEVSSNTLSVIACLNELGLPYQIENPASWHALKEEDFLANKHPFGRIPVLYDGDYKITETRAICRYLVSKYQGKHNDTILIPHDINEAGLIDQLISYEVSYYEPLLKTIVLQEVFKLHPENHEIIKHTCEEIDKVLKVYDKLLEGKEYLNGEFSLADLLHCPYTQYIYSSTKHNDLWDKRPNVKKWWDRISNRDAWKKAWKISRDAWAAGDK</sequence>
<evidence type="ECO:0000313" key="1">
    <source>
        <dbReference type="EMBL" id="CAG8513966.1"/>
    </source>
</evidence>
<protein>
    <submittedName>
        <fullName evidence="1">33804_t:CDS:1</fullName>
    </submittedName>
</protein>
<accession>A0ACA9L7T3</accession>
<reference evidence="1" key="1">
    <citation type="submission" date="2021-06" db="EMBL/GenBank/DDBJ databases">
        <authorList>
            <person name="Kallberg Y."/>
            <person name="Tangrot J."/>
            <person name="Rosling A."/>
        </authorList>
    </citation>
    <scope>NUCLEOTIDE SEQUENCE</scope>
    <source>
        <strain evidence="1">MA461A</strain>
    </source>
</reference>
<name>A0ACA9L7T3_9GLOM</name>